<dbReference type="Pfam" id="PF01052">
    <property type="entry name" value="FliMN_C"/>
    <property type="match status" value="1"/>
</dbReference>
<reference evidence="2 4" key="1">
    <citation type="submission" date="2015-11" db="EMBL/GenBank/DDBJ databases">
        <title>Genomic analysis of 38 Legionella species identifies large and diverse effector repertoires.</title>
        <authorList>
            <person name="Burstein D."/>
            <person name="Amaro F."/>
            <person name="Zusman T."/>
            <person name="Lifshitz Z."/>
            <person name="Cohen O."/>
            <person name="Gilbert J.A."/>
            <person name="Pupko T."/>
            <person name="Shuman H.A."/>
            <person name="Segal G."/>
        </authorList>
    </citation>
    <scope>NUCLEOTIDE SEQUENCE [LARGE SCALE GENOMIC DNA]</scope>
    <source>
        <strain evidence="2 4">ATCC 43877</strain>
    </source>
</reference>
<keyword evidence="3" id="KW-0282">Flagellum</keyword>
<protein>
    <submittedName>
        <fullName evidence="3">Flagellar motor switch/type III secretory pathway protein</fullName>
    </submittedName>
    <submittedName>
        <fullName evidence="2">Surface presentation of antigens (SPOA)</fullName>
    </submittedName>
</protein>
<name>A0A378JV64_9GAMM</name>
<sequence length="236" mass="26541">MTKPFRLINSFELQELSRQLLGVINDWNTRYSLNPVTMELHLPPKECSPFEGYLIQDNASTLACIDVHYLSTLNQALFGKDSPCFNSVSEELFSVLIQQILKVDACTVDTKTCSVNKWFYRGSTSLLLRLTCNANQFTLVLHPDWVYQILPKWNSRSTKPIALEEALSDQQIKFTLELDPITLPLHQLMSLSSGDVIATDHPTCTPVSLTHNHQLIARAELGKSAEYKSISLKGAS</sequence>
<dbReference type="InterPro" id="IPR001543">
    <property type="entry name" value="FliN-like_C"/>
</dbReference>
<feature type="domain" description="Flagellar motor switch protein FliN-like C-terminal" evidence="1">
    <location>
        <begin position="166"/>
        <end position="231"/>
    </location>
</feature>
<dbReference type="Proteomes" id="UP000054985">
    <property type="component" value="Unassembled WGS sequence"/>
</dbReference>
<dbReference type="SUPFAM" id="SSF101801">
    <property type="entry name" value="Surface presentation of antigens (SPOA)"/>
    <property type="match status" value="1"/>
</dbReference>
<dbReference type="OrthoDB" id="5653393at2"/>
<evidence type="ECO:0000259" key="1">
    <source>
        <dbReference type="Pfam" id="PF01052"/>
    </source>
</evidence>
<dbReference type="Gene3D" id="2.30.330.10">
    <property type="entry name" value="SpoA-like"/>
    <property type="match status" value="1"/>
</dbReference>
<dbReference type="STRING" id="39962.Lmor_0742"/>
<dbReference type="RefSeq" id="WP_028383880.1">
    <property type="nucleotide sequence ID" value="NZ_CAAAJG010000030.1"/>
</dbReference>
<evidence type="ECO:0000313" key="2">
    <source>
        <dbReference type="EMBL" id="KTD35295.1"/>
    </source>
</evidence>
<dbReference type="EMBL" id="UGOG01000001">
    <property type="protein sequence ID" value="STX62326.1"/>
    <property type="molecule type" value="Genomic_DNA"/>
</dbReference>
<keyword evidence="3" id="KW-0969">Cilium</keyword>
<dbReference type="InterPro" id="IPR036429">
    <property type="entry name" value="SpoA-like_sf"/>
</dbReference>
<organism evidence="3 5">
    <name type="scientific">Legionella moravica</name>
    <dbReference type="NCBI Taxonomy" id="39962"/>
    <lineage>
        <taxon>Bacteria</taxon>
        <taxon>Pseudomonadati</taxon>
        <taxon>Pseudomonadota</taxon>
        <taxon>Gammaproteobacteria</taxon>
        <taxon>Legionellales</taxon>
        <taxon>Legionellaceae</taxon>
        <taxon>Legionella</taxon>
    </lineage>
</organism>
<evidence type="ECO:0000313" key="3">
    <source>
        <dbReference type="EMBL" id="STX62326.1"/>
    </source>
</evidence>
<evidence type="ECO:0000313" key="4">
    <source>
        <dbReference type="Proteomes" id="UP000054985"/>
    </source>
</evidence>
<accession>A0A378JV64</accession>
<dbReference type="EMBL" id="LNYN01000014">
    <property type="protein sequence ID" value="KTD35295.1"/>
    <property type="molecule type" value="Genomic_DNA"/>
</dbReference>
<keyword evidence="4" id="KW-1185">Reference proteome</keyword>
<dbReference type="Proteomes" id="UP000254040">
    <property type="component" value="Unassembled WGS sequence"/>
</dbReference>
<proteinExistence type="predicted"/>
<gene>
    <name evidence="2" type="ORF">Lmor_0742</name>
    <name evidence="3" type="ORF">NCTC12239_01248</name>
</gene>
<dbReference type="AlphaFoldDB" id="A0A378JV64"/>
<evidence type="ECO:0000313" key="5">
    <source>
        <dbReference type="Proteomes" id="UP000254040"/>
    </source>
</evidence>
<keyword evidence="3" id="KW-0966">Cell projection</keyword>
<reference evidence="3 5" key="2">
    <citation type="submission" date="2018-06" db="EMBL/GenBank/DDBJ databases">
        <authorList>
            <consortium name="Pathogen Informatics"/>
            <person name="Doyle S."/>
        </authorList>
    </citation>
    <scope>NUCLEOTIDE SEQUENCE [LARGE SCALE GENOMIC DNA]</scope>
    <source>
        <strain evidence="3 5">NCTC12239</strain>
    </source>
</reference>